<dbReference type="PANTHER" id="PTHR40111:SF1">
    <property type="entry name" value="CEPHALOSPORIN-C DEACETYLASE"/>
    <property type="match status" value="1"/>
</dbReference>
<dbReference type="STRING" id="572036.SAMN05661099_3098"/>
<dbReference type="GO" id="GO:0052689">
    <property type="term" value="F:carboxylic ester hydrolase activity"/>
    <property type="evidence" value="ECO:0007669"/>
    <property type="project" value="TreeGrafter"/>
</dbReference>
<name>A0A1T5EP51_9SPHI</name>
<feature type="active site" description="Charge relay system" evidence="1">
    <location>
        <position position="298"/>
    </location>
</feature>
<dbReference type="Pfam" id="PF05448">
    <property type="entry name" value="AXE1"/>
    <property type="match status" value="1"/>
</dbReference>
<feature type="domain" description="Acetyl xylan esterase" evidence="3">
    <location>
        <begin position="130"/>
        <end position="421"/>
    </location>
</feature>
<evidence type="ECO:0000313" key="5">
    <source>
        <dbReference type="Proteomes" id="UP000189981"/>
    </source>
</evidence>
<feature type="chain" id="PRO_5010522012" evidence="2">
    <location>
        <begin position="23"/>
        <end position="433"/>
    </location>
</feature>
<organism evidence="4 5">
    <name type="scientific">Daejeonella lutea</name>
    <dbReference type="NCBI Taxonomy" id="572036"/>
    <lineage>
        <taxon>Bacteria</taxon>
        <taxon>Pseudomonadati</taxon>
        <taxon>Bacteroidota</taxon>
        <taxon>Sphingobacteriia</taxon>
        <taxon>Sphingobacteriales</taxon>
        <taxon>Sphingobacteriaceae</taxon>
        <taxon>Daejeonella</taxon>
    </lineage>
</organism>
<dbReference type="Proteomes" id="UP000189981">
    <property type="component" value="Unassembled WGS sequence"/>
</dbReference>
<dbReference type="SUPFAM" id="SSF53474">
    <property type="entry name" value="alpha/beta-Hydrolases"/>
    <property type="match status" value="1"/>
</dbReference>
<keyword evidence="2" id="KW-0732">Signal</keyword>
<dbReference type="Gene3D" id="3.40.50.1820">
    <property type="entry name" value="alpha/beta hydrolase"/>
    <property type="match status" value="1"/>
</dbReference>
<reference evidence="4" key="1">
    <citation type="submission" date="2017-02" db="EMBL/GenBank/DDBJ databases">
        <authorList>
            <person name="Peterson S.W."/>
        </authorList>
    </citation>
    <scope>NUCLEOTIDE SEQUENCE [LARGE SCALE GENOMIC DNA]</scope>
    <source>
        <strain evidence="4">DSM 22385</strain>
    </source>
</reference>
<evidence type="ECO:0000256" key="1">
    <source>
        <dbReference type="PIRSR" id="PIRSR639069-1"/>
    </source>
</evidence>
<dbReference type="PANTHER" id="PTHR40111">
    <property type="entry name" value="CEPHALOSPORIN-C DEACETYLASE"/>
    <property type="match status" value="1"/>
</dbReference>
<sequence length="433" mass="47670">MKHIRPALFVLLLFAGIQEIVAQPAEQLVKVIVAPDHTNWTYHTGEKAKFTVSIIQYGNLLQNAKIKYDVGPERFPAVKSDSLVARDGKVTIDGGTMTTPGFLRCIVYAEVDGKRYRGLATAGFDPDQIKPAAAAPSDFTQFWDKAKADLAKIPMDARMTLLPERSTESVNVYHLNLQNFRPGARLYGILCVPKKEGKYPALLRVPGAGIRPYNGDIATAEKGVITLEIGIHGIPVNMDLSQYANLAGGALSGYQLFNLEDPERYYYKRVYMGCVRANDFLTSLPQFDGVNLGVTGGSQGGALSIVTAALDPRVKFLGAYYPALSDVTGFLVGRAGGWPHMFNKDNVNTASAKDKIRTTGYYDVVNFARLLKVPGMYSWGYNDETCPPTSMHPAYNVITAPKTLKLYLETGHWQFPEQREGMEGWLQSKLGVK</sequence>
<protein>
    <submittedName>
        <fullName evidence="4">Cephalosporin-C deacetylase</fullName>
    </submittedName>
</protein>
<dbReference type="InterPro" id="IPR029058">
    <property type="entry name" value="AB_hydrolase_fold"/>
</dbReference>
<dbReference type="RefSeq" id="WP_079703611.1">
    <property type="nucleotide sequence ID" value="NZ_FUYR01000004.1"/>
</dbReference>
<feature type="signal peptide" evidence="2">
    <location>
        <begin position="1"/>
        <end position="22"/>
    </location>
</feature>
<dbReference type="InterPro" id="IPR039069">
    <property type="entry name" value="CE7"/>
</dbReference>
<dbReference type="EMBL" id="FUYR01000004">
    <property type="protein sequence ID" value="SKB85714.1"/>
    <property type="molecule type" value="Genomic_DNA"/>
</dbReference>
<proteinExistence type="predicted"/>
<dbReference type="AlphaFoldDB" id="A0A1T5EP51"/>
<evidence type="ECO:0000259" key="3">
    <source>
        <dbReference type="Pfam" id="PF05448"/>
    </source>
</evidence>
<gene>
    <name evidence="4" type="ORF">SAMN05661099_3098</name>
</gene>
<accession>A0A1T5EP51</accession>
<dbReference type="OrthoDB" id="3668964at2"/>
<feature type="active site" description="Charge relay system" evidence="1">
    <location>
        <position position="383"/>
    </location>
</feature>
<evidence type="ECO:0000313" key="4">
    <source>
        <dbReference type="EMBL" id="SKB85714.1"/>
    </source>
</evidence>
<dbReference type="InterPro" id="IPR008391">
    <property type="entry name" value="AXE1_dom"/>
</dbReference>
<dbReference type="GO" id="GO:0005976">
    <property type="term" value="P:polysaccharide metabolic process"/>
    <property type="evidence" value="ECO:0007669"/>
    <property type="project" value="TreeGrafter"/>
</dbReference>
<evidence type="ECO:0000256" key="2">
    <source>
        <dbReference type="SAM" id="SignalP"/>
    </source>
</evidence>
<feature type="active site" description="Charge relay system" evidence="1">
    <location>
        <position position="412"/>
    </location>
</feature>
<keyword evidence="5" id="KW-1185">Reference proteome</keyword>